<evidence type="ECO:0000313" key="3">
    <source>
        <dbReference type="EMBL" id="OCX71524.1"/>
    </source>
</evidence>
<protein>
    <submittedName>
        <fullName evidence="3">Universal stress protein</fullName>
    </submittedName>
</protein>
<dbReference type="AlphaFoldDB" id="A0A1C2I6C8"/>
<reference evidence="3 5" key="1">
    <citation type="journal article" date="2016" name="Int. J. Mol. Sci.">
        <title>Comparative genomics of the extreme acidophile Acidithiobacillus thiooxidans reveals intraspecific divergence and niche adaptation.</title>
        <authorList>
            <person name="Zhang X."/>
            <person name="Feng X."/>
            <person name="Tao J."/>
            <person name="Ma L."/>
            <person name="Xiao Y."/>
            <person name="Liang Y."/>
            <person name="Liu X."/>
            <person name="Yin H."/>
        </authorList>
    </citation>
    <scope>NUCLEOTIDE SEQUENCE [LARGE SCALE GENOMIC DNA]</scope>
    <source>
        <strain evidence="4 5">A02</strain>
        <strain evidence="3">DXS-W</strain>
    </source>
</reference>
<dbReference type="PANTHER" id="PTHR46268">
    <property type="entry name" value="STRESS RESPONSE PROTEIN NHAX"/>
    <property type="match status" value="1"/>
</dbReference>
<organism evidence="3 6">
    <name type="scientific">Acidithiobacillus thiooxidans</name>
    <name type="common">Thiobacillus thiooxidans</name>
    <dbReference type="NCBI Taxonomy" id="930"/>
    <lineage>
        <taxon>Bacteria</taxon>
        <taxon>Pseudomonadati</taxon>
        <taxon>Pseudomonadota</taxon>
        <taxon>Acidithiobacillia</taxon>
        <taxon>Acidithiobacillales</taxon>
        <taxon>Acidithiobacillaceae</taxon>
        <taxon>Acidithiobacillus</taxon>
    </lineage>
</organism>
<dbReference type="InterPro" id="IPR006015">
    <property type="entry name" value="Universal_stress_UspA"/>
</dbReference>
<dbReference type="PRINTS" id="PR01438">
    <property type="entry name" value="UNVRSLSTRESS"/>
</dbReference>
<dbReference type="GeneID" id="60696322"/>
<dbReference type="STRING" id="930.GCA_002079865_01844"/>
<dbReference type="RefSeq" id="WP_031573333.1">
    <property type="nucleotide sequence ID" value="NZ_DAIAWO010000073.1"/>
</dbReference>
<dbReference type="PANTHER" id="PTHR46268:SF6">
    <property type="entry name" value="UNIVERSAL STRESS PROTEIN UP12"/>
    <property type="match status" value="1"/>
</dbReference>
<dbReference type="EMBL" id="LWRY01000132">
    <property type="protein sequence ID" value="OCX71524.1"/>
    <property type="molecule type" value="Genomic_DNA"/>
</dbReference>
<comment type="caution">
    <text evidence="3">The sequence shown here is derived from an EMBL/GenBank/DDBJ whole genome shotgun (WGS) entry which is preliminary data.</text>
</comment>
<dbReference type="EMBL" id="LWSA01000098">
    <property type="protein sequence ID" value="OCX73666.1"/>
    <property type="molecule type" value="Genomic_DNA"/>
</dbReference>
<dbReference type="Proteomes" id="UP000094893">
    <property type="component" value="Unassembled WGS sequence"/>
</dbReference>
<feature type="domain" description="UspA" evidence="2">
    <location>
        <begin position="1"/>
        <end position="141"/>
    </location>
</feature>
<gene>
    <name evidence="3" type="ORF">A6M23_11715</name>
    <name evidence="4" type="ORF">A6P07_07925</name>
</gene>
<dbReference type="InterPro" id="IPR006016">
    <property type="entry name" value="UspA"/>
</dbReference>
<dbReference type="InterPro" id="IPR014729">
    <property type="entry name" value="Rossmann-like_a/b/a_fold"/>
</dbReference>
<dbReference type="OrthoDB" id="5295044at2"/>
<dbReference type="CDD" id="cd00293">
    <property type="entry name" value="USP-like"/>
    <property type="match status" value="1"/>
</dbReference>
<name>A0A1C2I6C8_ACITH</name>
<dbReference type="Pfam" id="PF00582">
    <property type="entry name" value="Usp"/>
    <property type="match status" value="1"/>
</dbReference>
<dbReference type="Gene3D" id="3.40.50.620">
    <property type="entry name" value="HUPs"/>
    <property type="match status" value="1"/>
</dbReference>
<evidence type="ECO:0000313" key="5">
    <source>
        <dbReference type="Proteomes" id="UP000094893"/>
    </source>
</evidence>
<accession>A0A1C2I6C8</accession>
<dbReference type="SUPFAM" id="SSF52402">
    <property type="entry name" value="Adenine nucleotide alpha hydrolases-like"/>
    <property type="match status" value="1"/>
</dbReference>
<dbReference type="Proteomes" id="UP000095008">
    <property type="component" value="Unassembled WGS sequence"/>
</dbReference>
<evidence type="ECO:0000256" key="1">
    <source>
        <dbReference type="ARBA" id="ARBA00008791"/>
    </source>
</evidence>
<comment type="similarity">
    <text evidence="1">Belongs to the universal stress protein A family.</text>
</comment>
<sequence length="141" mass="15375">MFKKILLATDGSDASEKATTIAIGLAQEQKAELLIVHVVDLYAMYFATPESIEFLVSSGQNILNLIEKRAQKVGVVTHTKRLQTDEGGNHIGELVLGESAAWEADLLVVGSHGRRGLNHFLIGSVADWICQRARIPVLLAR</sequence>
<evidence type="ECO:0000259" key="2">
    <source>
        <dbReference type="Pfam" id="PF00582"/>
    </source>
</evidence>
<proteinExistence type="inferred from homology"/>
<evidence type="ECO:0000313" key="4">
    <source>
        <dbReference type="EMBL" id="OCX73666.1"/>
    </source>
</evidence>
<keyword evidence="6" id="KW-1185">Reference proteome</keyword>
<evidence type="ECO:0000313" key="6">
    <source>
        <dbReference type="Proteomes" id="UP000095008"/>
    </source>
</evidence>